<keyword evidence="3" id="KW-1185">Reference proteome</keyword>
<dbReference type="Gramene" id="OMO63139">
    <property type="protein sequence ID" value="OMO63139"/>
    <property type="gene ID" value="CCACVL1_22459"/>
</dbReference>
<dbReference type="STRING" id="210143.A0A1R3GYH4"/>
<evidence type="ECO:0000313" key="3">
    <source>
        <dbReference type="Proteomes" id="UP000188268"/>
    </source>
</evidence>
<dbReference type="OrthoDB" id="1748195at2759"/>
<protein>
    <submittedName>
        <fullName evidence="2">Uncharacterized protein</fullName>
    </submittedName>
</protein>
<dbReference type="AlphaFoldDB" id="A0A1R3GYH4"/>
<sequence length="138" mass="15375">MASRDKKPGKPSSSRAGGIRTLSDLNRRSGPDSDSDSDSPQEYYTSGEKIRFSMPVIVLPCDPVSAAMLEFVFSTVVCQKLHNLFNQPADVKSVFHKITLRHLPLLAKKEAAISLTDSHLHRLTIDCLIAEWILLIER</sequence>
<reference evidence="2 3" key="1">
    <citation type="submission" date="2013-09" db="EMBL/GenBank/DDBJ databases">
        <title>Corchorus capsularis genome sequencing.</title>
        <authorList>
            <person name="Alam M."/>
            <person name="Haque M.S."/>
            <person name="Islam M.S."/>
            <person name="Emdad E.M."/>
            <person name="Islam M.M."/>
            <person name="Ahmed B."/>
            <person name="Halim A."/>
            <person name="Hossen Q.M.M."/>
            <person name="Hossain M.Z."/>
            <person name="Ahmed R."/>
            <person name="Khan M.M."/>
            <person name="Islam R."/>
            <person name="Rashid M.M."/>
            <person name="Khan S.A."/>
            <person name="Rahman M.S."/>
            <person name="Alam M."/>
        </authorList>
    </citation>
    <scope>NUCLEOTIDE SEQUENCE [LARGE SCALE GENOMIC DNA]</scope>
    <source>
        <strain evidence="3">cv. CVL-1</strain>
        <tissue evidence="2">Whole seedling</tissue>
    </source>
</reference>
<accession>A0A1R3GYH4</accession>
<dbReference type="EMBL" id="AWWV01013005">
    <property type="protein sequence ID" value="OMO63139.1"/>
    <property type="molecule type" value="Genomic_DNA"/>
</dbReference>
<organism evidence="2 3">
    <name type="scientific">Corchorus capsularis</name>
    <name type="common">Jute</name>
    <dbReference type="NCBI Taxonomy" id="210143"/>
    <lineage>
        <taxon>Eukaryota</taxon>
        <taxon>Viridiplantae</taxon>
        <taxon>Streptophyta</taxon>
        <taxon>Embryophyta</taxon>
        <taxon>Tracheophyta</taxon>
        <taxon>Spermatophyta</taxon>
        <taxon>Magnoliopsida</taxon>
        <taxon>eudicotyledons</taxon>
        <taxon>Gunneridae</taxon>
        <taxon>Pentapetalae</taxon>
        <taxon>rosids</taxon>
        <taxon>malvids</taxon>
        <taxon>Malvales</taxon>
        <taxon>Malvaceae</taxon>
        <taxon>Grewioideae</taxon>
        <taxon>Apeibeae</taxon>
        <taxon>Corchorus</taxon>
    </lineage>
</organism>
<dbReference type="Proteomes" id="UP000188268">
    <property type="component" value="Unassembled WGS sequence"/>
</dbReference>
<feature type="region of interest" description="Disordered" evidence="1">
    <location>
        <begin position="1"/>
        <end position="46"/>
    </location>
</feature>
<gene>
    <name evidence="2" type="ORF">CCACVL1_22459</name>
</gene>
<evidence type="ECO:0000256" key="1">
    <source>
        <dbReference type="SAM" id="MobiDB-lite"/>
    </source>
</evidence>
<proteinExistence type="predicted"/>
<comment type="caution">
    <text evidence="2">The sequence shown here is derived from an EMBL/GenBank/DDBJ whole genome shotgun (WGS) entry which is preliminary data.</text>
</comment>
<name>A0A1R3GYH4_COCAP</name>
<evidence type="ECO:0000313" key="2">
    <source>
        <dbReference type="EMBL" id="OMO63139.1"/>
    </source>
</evidence>